<gene>
    <name evidence="2" type="ORF">BJ554DRAFT_7738</name>
</gene>
<feature type="region of interest" description="Disordered" evidence="1">
    <location>
        <begin position="38"/>
        <end position="77"/>
    </location>
</feature>
<comment type="caution">
    <text evidence="2">The sequence shown here is derived from an EMBL/GenBank/DDBJ whole genome shotgun (WGS) entry which is preliminary data.</text>
</comment>
<dbReference type="Proteomes" id="UP000673691">
    <property type="component" value="Unassembled WGS sequence"/>
</dbReference>
<reference evidence="2 3" key="1">
    <citation type="journal article" name="Sci. Rep.">
        <title>Genome-scale phylogenetic analyses confirm Olpidium as the closest living zoosporic fungus to the non-flagellated, terrestrial fungi.</title>
        <authorList>
            <person name="Chang Y."/>
            <person name="Rochon D."/>
            <person name="Sekimoto S."/>
            <person name="Wang Y."/>
            <person name="Chovatia M."/>
            <person name="Sandor L."/>
            <person name="Salamov A."/>
            <person name="Grigoriev I.V."/>
            <person name="Stajich J.E."/>
            <person name="Spatafora J.W."/>
        </authorList>
    </citation>
    <scope>NUCLEOTIDE SEQUENCE [LARGE SCALE GENOMIC DNA]</scope>
    <source>
        <strain evidence="2">S191</strain>
    </source>
</reference>
<evidence type="ECO:0000313" key="3">
    <source>
        <dbReference type="Proteomes" id="UP000673691"/>
    </source>
</evidence>
<sequence>MTSEGPPLAGSCASVDCGAAGCGTLIISQLHSRSVLWHGPGPDRRLTPRRAPRKAAAGGREVKAEERTRQPGGRPIE</sequence>
<evidence type="ECO:0000313" key="2">
    <source>
        <dbReference type="EMBL" id="KAG5460236.1"/>
    </source>
</evidence>
<proteinExistence type="predicted"/>
<dbReference type="AlphaFoldDB" id="A0A8H8DJ84"/>
<evidence type="ECO:0000256" key="1">
    <source>
        <dbReference type="SAM" id="MobiDB-lite"/>
    </source>
</evidence>
<accession>A0A8H8DJ84</accession>
<organism evidence="2 3">
    <name type="scientific">Olpidium bornovanus</name>
    <dbReference type="NCBI Taxonomy" id="278681"/>
    <lineage>
        <taxon>Eukaryota</taxon>
        <taxon>Fungi</taxon>
        <taxon>Fungi incertae sedis</taxon>
        <taxon>Olpidiomycota</taxon>
        <taxon>Olpidiomycotina</taxon>
        <taxon>Olpidiomycetes</taxon>
        <taxon>Olpidiales</taxon>
        <taxon>Olpidiaceae</taxon>
        <taxon>Olpidium</taxon>
    </lineage>
</organism>
<name>A0A8H8DJ84_9FUNG</name>
<keyword evidence="3" id="KW-1185">Reference proteome</keyword>
<dbReference type="EMBL" id="JAEFCI010005530">
    <property type="protein sequence ID" value="KAG5460236.1"/>
    <property type="molecule type" value="Genomic_DNA"/>
</dbReference>
<protein>
    <submittedName>
        <fullName evidence="2">Uncharacterized protein</fullName>
    </submittedName>
</protein>
<feature type="compositionally biased region" description="Basic and acidic residues" evidence="1">
    <location>
        <begin position="60"/>
        <end position="69"/>
    </location>
</feature>